<reference evidence="1 2" key="1">
    <citation type="submission" date="2015-09" db="EMBL/GenBank/DDBJ databases">
        <authorList>
            <consortium name="Pathogen Informatics"/>
        </authorList>
    </citation>
    <scope>NUCLEOTIDE SEQUENCE [LARGE SCALE GENOMIC DNA]</scope>
    <source>
        <strain evidence="1 2">2789STDY5834968</strain>
    </source>
</reference>
<dbReference type="OrthoDB" id="1684709at2"/>
<evidence type="ECO:0000313" key="2">
    <source>
        <dbReference type="Proteomes" id="UP000095673"/>
    </source>
</evidence>
<organism evidence="1 2">
    <name type="scientific">Agathobacter rectalis</name>
    <dbReference type="NCBI Taxonomy" id="39491"/>
    <lineage>
        <taxon>Bacteria</taxon>
        <taxon>Bacillati</taxon>
        <taxon>Bacillota</taxon>
        <taxon>Clostridia</taxon>
        <taxon>Lachnospirales</taxon>
        <taxon>Lachnospiraceae</taxon>
        <taxon>Agathobacter</taxon>
    </lineage>
</organism>
<dbReference type="Pfam" id="PF19474">
    <property type="entry name" value="DUF6011"/>
    <property type="match status" value="1"/>
</dbReference>
<dbReference type="AlphaFoldDB" id="A0A173SLN4"/>
<accession>A0A173SLN4</accession>
<gene>
    <name evidence="1" type="ORF">ERS852580_01104</name>
</gene>
<proteinExistence type="predicted"/>
<dbReference type="Proteomes" id="UP000095673">
    <property type="component" value="Unassembled WGS sequence"/>
</dbReference>
<dbReference type="InterPro" id="IPR046053">
    <property type="entry name" value="DUF6011"/>
</dbReference>
<sequence length="73" mass="8167">MICEKCGRALKDAESILRGYGPVCYKKIMPPRPKKTRAAKGDCSPVDDWDYEVPGQMELSDFIEMPKGGNDDD</sequence>
<dbReference type="EMBL" id="CYXM01000004">
    <property type="protein sequence ID" value="CUM90916.1"/>
    <property type="molecule type" value="Genomic_DNA"/>
</dbReference>
<dbReference type="RefSeq" id="WP_055237797.1">
    <property type="nucleotide sequence ID" value="NZ_CYXM01000004.1"/>
</dbReference>
<name>A0A173SLN4_9FIRM</name>
<protein>
    <submittedName>
        <fullName evidence="1">Uncharacterized protein</fullName>
    </submittedName>
</protein>
<evidence type="ECO:0000313" key="1">
    <source>
        <dbReference type="EMBL" id="CUM90916.1"/>
    </source>
</evidence>